<protein>
    <submittedName>
        <fullName evidence="1">Uncharacterized protein</fullName>
    </submittedName>
</protein>
<sequence length="140" mass="15846">MINIRYSWWFAPDPVTSQKKPMICVCLVEDPDDACYGGIGISICSDSQNPFCRRGRGLALSRAFYACKSDLPGLAILREEALRVILRSAFPTSVVWKAIPSGCPSYHRLKTALFPPKRDDHEQEMLKEIFISKHEEQKDA</sequence>
<proteinExistence type="predicted"/>
<reference evidence="1" key="1">
    <citation type="journal article" date="2020" name="mSystems">
        <title>Genome- and Community-Level Interaction Insights into Carbon Utilization and Element Cycling Functions of Hydrothermarchaeota in Hydrothermal Sediment.</title>
        <authorList>
            <person name="Zhou Z."/>
            <person name="Liu Y."/>
            <person name="Xu W."/>
            <person name="Pan J."/>
            <person name="Luo Z.H."/>
            <person name="Li M."/>
        </authorList>
    </citation>
    <scope>NUCLEOTIDE SEQUENCE [LARGE SCALE GENOMIC DNA]</scope>
    <source>
        <strain evidence="1">HyVt-369</strain>
    </source>
</reference>
<comment type="caution">
    <text evidence="1">The sequence shown here is derived from an EMBL/GenBank/DDBJ whole genome shotgun (WGS) entry which is preliminary data.</text>
</comment>
<dbReference type="AlphaFoldDB" id="A0A7C1NXK3"/>
<accession>A0A7C1NXK3</accession>
<organism evidence="1">
    <name type="scientific">candidate division CPR3 bacterium</name>
    <dbReference type="NCBI Taxonomy" id="2268181"/>
    <lineage>
        <taxon>Bacteria</taxon>
        <taxon>Bacteria division CPR3</taxon>
    </lineage>
</organism>
<dbReference type="EMBL" id="DRHL01000014">
    <property type="protein sequence ID" value="HEB13404.1"/>
    <property type="molecule type" value="Genomic_DNA"/>
</dbReference>
<gene>
    <name evidence="1" type="ORF">ENI13_00305</name>
</gene>
<name>A0A7C1NXK3_UNCC3</name>
<evidence type="ECO:0000313" key="1">
    <source>
        <dbReference type="EMBL" id="HEB13404.1"/>
    </source>
</evidence>
<dbReference type="Proteomes" id="UP000885695">
    <property type="component" value="Unassembled WGS sequence"/>
</dbReference>